<dbReference type="Gene3D" id="1.10.10.60">
    <property type="entry name" value="Homeodomain-like"/>
    <property type="match status" value="1"/>
</dbReference>
<dbReference type="RefSeq" id="WP_157302068.1">
    <property type="nucleotide sequence ID" value="NZ_BAAAZB010000015.1"/>
</dbReference>
<name>A0A6N8JDT3_9BACT</name>
<dbReference type="Proteomes" id="UP000468388">
    <property type="component" value="Unassembled WGS sequence"/>
</dbReference>
<dbReference type="PANTHER" id="PTHR43280">
    <property type="entry name" value="ARAC-FAMILY TRANSCRIPTIONAL REGULATOR"/>
    <property type="match status" value="1"/>
</dbReference>
<accession>A0A6N8JDT3</accession>
<dbReference type="SUPFAM" id="SSF46689">
    <property type="entry name" value="Homeodomain-like"/>
    <property type="match status" value="1"/>
</dbReference>
<dbReference type="AlphaFoldDB" id="A0A6N8JDT3"/>
<protein>
    <submittedName>
        <fullName evidence="6">Helix-turn-helix domain-containing protein</fullName>
    </submittedName>
</protein>
<dbReference type="GO" id="GO:0043565">
    <property type="term" value="F:sequence-specific DNA binding"/>
    <property type="evidence" value="ECO:0007669"/>
    <property type="project" value="InterPro"/>
</dbReference>
<comment type="caution">
    <text evidence="6">The sequence shown here is derived from an EMBL/GenBank/DDBJ whole genome shotgun (WGS) entry which is preliminary data.</text>
</comment>
<sequence>MTSFLNTIILLGTLQGLILCILLFRRSVNKRSNRMLAFLILLMSMASLNLYCIHNHLLESNIILRFISWVVPLIIIMPMGPLIYFYIQSMLNPSFRLASKHRLQFLAGIIDIVPQLTTIIFIIGVYMKVIKYHPEPWGLFIDRYNMYSDIPRWLSLTIYVLLSFKFLRKEKTTDVNTDKEAIRKWLQLFITIFLSFQLIWFIFLIPYILPAYSDWLLNKFDWYPIYIPIAVMIYWLGLKGYSISLTVNTEKVKKTIFRDITKEGVTQIMSLLQKSMKDDKLYLNPELNLETVTKHTGIAAKMISAVLNQHQQTSFNKWVNAYRIGEFKLRIRNGCLEQLTISALAMECGFNSQATFQRIFKQSEGVTPSAYLKTISSNN</sequence>
<gene>
    <name evidence="6" type="ORF">GO495_22755</name>
</gene>
<feature type="transmembrane region" description="Helical" evidence="4">
    <location>
        <begin position="188"/>
        <end position="209"/>
    </location>
</feature>
<dbReference type="OrthoDB" id="5492415at2"/>
<feature type="transmembrane region" description="Helical" evidence="4">
    <location>
        <begin position="221"/>
        <end position="238"/>
    </location>
</feature>
<evidence type="ECO:0000259" key="5">
    <source>
        <dbReference type="PROSITE" id="PS01124"/>
    </source>
</evidence>
<evidence type="ECO:0000256" key="4">
    <source>
        <dbReference type="SAM" id="Phobius"/>
    </source>
</evidence>
<keyword evidence="7" id="KW-1185">Reference proteome</keyword>
<feature type="transmembrane region" description="Helical" evidence="4">
    <location>
        <begin position="108"/>
        <end position="130"/>
    </location>
</feature>
<evidence type="ECO:0000313" key="7">
    <source>
        <dbReference type="Proteomes" id="UP000468388"/>
    </source>
</evidence>
<evidence type="ECO:0000256" key="1">
    <source>
        <dbReference type="ARBA" id="ARBA00023015"/>
    </source>
</evidence>
<organism evidence="6 7">
    <name type="scientific">Chitinophaga oryziterrae</name>
    <dbReference type="NCBI Taxonomy" id="1031224"/>
    <lineage>
        <taxon>Bacteria</taxon>
        <taxon>Pseudomonadati</taxon>
        <taxon>Bacteroidota</taxon>
        <taxon>Chitinophagia</taxon>
        <taxon>Chitinophagales</taxon>
        <taxon>Chitinophagaceae</taxon>
        <taxon>Chitinophaga</taxon>
    </lineage>
</organism>
<dbReference type="InterPro" id="IPR020449">
    <property type="entry name" value="Tscrpt_reg_AraC-type_HTH"/>
</dbReference>
<dbReference type="PROSITE" id="PS01124">
    <property type="entry name" value="HTH_ARAC_FAMILY_2"/>
    <property type="match status" value="1"/>
</dbReference>
<feature type="transmembrane region" description="Helical" evidence="4">
    <location>
        <begin position="36"/>
        <end position="57"/>
    </location>
</feature>
<dbReference type="SMART" id="SM00342">
    <property type="entry name" value="HTH_ARAC"/>
    <property type="match status" value="1"/>
</dbReference>
<keyword evidence="3" id="KW-0804">Transcription</keyword>
<keyword evidence="2" id="KW-0238">DNA-binding</keyword>
<feature type="domain" description="HTH araC/xylS-type" evidence="5">
    <location>
        <begin position="266"/>
        <end position="374"/>
    </location>
</feature>
<proteinExistence type="predicted"/>
<dbReference type="Pfam" id="PF12833">
    <property type="entry name" value="HTH_18"/>
    <property type="match status" value="1"/>
</dbReference>
<dbReference type="EMBL" id="WRXO01000007">
    <property type="protein sequence ID" value="MVT43437.1"/>
    <property type="molecule type" value="Genomic_DNA"/>
</dbReference>
<dbReference type="PANTHER" id="PTHR43280:SF29">
    <property type="entry name" value="ARAC-FAMILY TRANSCRIPTIONAL REGULATOR"/>
    <property type="match status" value="1"/>
</dbReference>
<dbReference type="PRINTS" id="PR00032">
    <property type="entry name" value="HTHARAC"/>
</dbReference>
<feature type="transmembrane region" description="Helical" evidence="4">
    <location>
        <begin position="150"/>
        <end position="167"/>
    </location>
</feature>
<reference evidence="6 7" key="1">
    <citation type="submission" date="2019-12" db="EMBL/GenBank/DDBJ databases">
        <title>The draft genomic sequence of strain Chitinophaga oryziterrae JCM 16595.</title>
        <authorList>
            <person name="Zhang X."/>
        </authorList>
    </citation>
    <scope>NUCLEOTIDE SEQUENCE [LARGE SCALE GENOMIC DNA]</scope>
    <source>
        <strain evidence="6 7">JCM 16595</strain>
    </source>
</reference>
<keyword evidence="4" id="KW-0472">Membrane</keyword>
<dbReference type="InterPro" id="IPR009057">
    <property type="entry name" value="Homeodomain-like_sf"/>
</dbReference>
<dbReference type="GO" id="GO:0003700">
    <property type="term" value="F:DNA-binding transcription factor activity"/>
    <property type="evidence" value="ECO:0007669"/>
    <property type="project" value="InterPro"/>
</dbReference>
<keyword evidence="1" id="KW-0805">Transcription regulation</keyword>
<evidence type="ECO:0000256" key="3">
    <source>
        <dbReference type="ARBA" id="ARBA00023163"/>
    </source>
</evidence>
<keyword evidence="4" id="KW-1133">Transmembrane helix</keyword>
<feature type="transmembrane region" description="Helical" evidence="4">
    <location>
        <begin position="6"/>
        <end position="24"/>
    </location>
</feature>
<keyword evidence="4" id="KW-0812">Transmembrane</keyword>
<dbReference type="InterPro" id="IPR018060">
    <property type="entry name" value="HTH_AraC"/>
</dbReference>
<evidence type="ECO:0000313" key="6">
    <source>
        <dbReference type="EMBL" id="MVT43437.1"/>
    </source>
</evidence>
<feature type="transmembrane region" description="Helical" evidence="4">
    <location>
        <begin position="63"/>
        <end position="87"/>
    </location>
</feature>
<evidence type="ECO:0000256" key="2">
    <source>
        <dbReference type="ARBA" id="ARBA00023125"/>
    </source>
</evidence>